<protein>
    <submittedName>
        <fullName evidence="2">Uncharacterized protein</fullName>
    </submittedName>
</protein>
<organism evidence="2 3">
    <name type="scientific">Leptolyngbya cf. ectocarpi LEGE 11479</name>
    <dbReference type="NCBI Taxonomy" id="1828722"/>
    <lineage>
        <taxon>Bacteria</taxon>
        <taxon>Bacillati</taxon>
        <taxon>Cyanobacteriota</taxon>
        <taxon>Cyanophyceae</taxon>
        <taxon>Leptolyngbyales</taxon>
        <taxon>Leptolyngbyaceae</taxon>
        <taxon>Leptolyngbya group</taxon>
        <taxon>Leptolyngbya</taxon>
    </lineage>
</organism>
<name>A0A929FB63_LEPEC</name>
<dbReference type="Proteomes" id="UP000615026">
    <property type="component" value="Unassembled WGS sequence"/>
</dbReference>
<comment type="caution">
    <text evidence="2">The sequence shown here is derived from an EMBL/GenBank/DDBJ whole genome shotgun (WGS) entry which is preliminary data.</text>
</comment>
<dbReference type="EMBL" id="JADEXP010000585">
    <property type="protein sequence ID" value="MBE9070910.1"/>
    <property type="molecule type" value="Genomic_DNA"/>
</dbReference>
<evidence type="ECO:0000313" key="3">
    <source>
        <dbReference type="Proteomes" id="UP000615026"/>
    </source>
</evidence>
<reference evidence="2" key="1">
    <citation type="submission" date="2020-10" db="EMBL/GenBank/DDBJ databases">
        <authorList>
            <person name="Castelo-Branco R."/>
            <person name="Eusebio N."/>
            <person name="Adriana R."/>
            <person name="Vieira A."/>
            <person name="Brugerolle De Fraissinette N."/>
            <person name="Rezende De Castro R."/>
            <person name="Schneider M.P."/>
            <person name="Vasconcelos V."/>
            <person name="Leao P.N."/>
        </authorList>
    </citation>
    <scope>NUCLEOTIDE SEQUENCE</scope>
    <source>
        <strain evidence="2">LEGE 11479</strain>
    </source>
</reference>
<proteinExistence type="predicted"/>
<evidence type="ECO:0000256" key="1">
    <source>
        <dbReference type="SAM" id="Coils"/>
    </source>
</evidence>
<keyword evidence="3" id="KW-1185">Reference proteome</keyword>
<dbReference type="RefSeq" id="WP_193996736.1">
    <property type="nucleotide sequence ID" value="NZ_JADEXP010000585.1"/>
</dbReference>
<evidence type="ECO:0000313" key="2">
    <source>
        <dbReference type="EMBL" id="MBE9070910.1"/>
    </source>
</evidence>
<feature type="coiled-coil region" evidence="1">
    <location>
        <begin position="15"/>
        <end position="42"/>
    </location>
</feature>
<dbReference type="AlphaFoldDB" id="A0A929FB63"/>
<accession>A0A929FB63</accession>
<gene>
    <name evidence="2" type="ORF">IQ260_30190</name>
</gene>
<keyword evidence="1" id="KW-0175">Coiled coil</keyword>
<sequence>MKNAVDNITLIKQFLKGEESLLANRELRLEKALDEIQLLTNQGILLAKGRFSASVPNVVVRLKSDYWALINQLALESHFIPFQIAQARLEKATFAQYDRHSVPDGYQIHCQEASAFWKAWWINHRKLQLMDMLLLCHKRWYPVNQMLCDTGTIYVKTWRGEHVLSLADTVVWLDRNTHEQRRQLKRHHDPEKLAAVPMNHPNHASAAPSDQPMVPADLRPVIKAGKNKLLVHTVLGPVVIEGQNLTCSLARKAAKVS</sequence>